<protein>
    <submittedName>
        <fullName evidence="1">Uncharacterized protein</fullName>
    </submittedName>
</protein>
<accession>A0A8H6XVU0</accession>
<keyword evidence="2" id="KW-1185">Reference proteome</keyword>
<organism evidence="1 2">
    <name type="scientific">Mycena venus</name>
    <dbReference type="NCBI Taxonomy" id="2733690"/>
    <lineage>
        <taxon>Eukaryota</taxon>
        <taxon>Fungi</taxon>
        <taxon>Dikarya</taxon>
        <taxon>Basidiomycota</taxon>
        <taxon>Agaricomycotina</taxon>
        <taxon>Agaricomycetes</taxon>
        <taxon>Agaricomycetidae</taxon>
        <taxon>Agaricales</taxon>
        <taxon>Marasmiineae</taxon>
        <taxon>Mycenaceae</taxon>
        <taxon>Mycena</taxon>
    </lineage>
</organism>
<comment type="caution">
    <text evidence="1">The sequence shown here is derived from an EMBL/GenBank/DDBJ whole genome shotgun (WGS) entry which is preliminary data.</text>
</comment>
<dbReference type="Proteomes" id="UP000620124">
    <property type="component" value="Unassembled WGS sequence"/>
</dbReference>
<gene>
    <name evidence="1" type="ORF">MVEN_01475900</name>
</gene>
<evidence type="ECO:0000313" key="2">
    <source>
        <dbReference type="Proteomes" id="UP000620124"/>
    </source>
</evidence>
<sequence>MLHLSSRPSSPDNDFSVFAHRRPFTPALRELELGLCDSDCSAVLKAGFSDVVLHTLTGSQEAPEHNILPKGGGELSSGLLPGLEPLVFFEIFDSLLIELREEHGRIRRLQGWTENHAIWKYLSTHYNFHKTVPEIRIGDQWDTYAENFKRYPQLQDGITFVFKPYGKISDSTGDEKDYQDMNKIMYIPGLAKVEFAGARAARPYLSLKAIVAVLGHIELPTTEKVEIYTRSRNLLAPGKKTRRFRCLADRFFCELLGNL</sequence>
<dbReference type="EMBL" id="JACAZI010000012">
    <property type="protein sequence ID" value="KAF7347210.1"/>
    <property type="molecule type" value="Genomic_DNA"/>
</dbReference>
<evidence type="ECO:0000313" key="1">
    <source>
        <dbReference type="EMBL" id="KAF7347210.1"/>
    </source>
</evidence>
<name>A0A8H6XVU0_9AGAR</name>
<reference evidence="1" key="1">
    <citation type="submission" date="2020-05" db="EMBL/GenBank/DDBJ databases">
        <title>Mycena genomes resolve the evolution of fungal bioluminescence.</title>
        <authorList>
            <person name="Tsai I.J."/>
        </authorList>
    </citation>
    <scope>NUCLEOTIDE SEQUENCE</scope>
    <source>
        <strain evidence="1">CCC161011</strain>
    </source>
</reference>
<proteinExistence type="predicted"/>
<dbReference type="AlphaFoldDB" id="A0A8H6XVU0"/>